<reference evidence="6" key="1">
    <citation type="submission" date="2011-05" db="EMBL/GenBank/DDBJ databases">
        <authorList>
            <person name="Richards S.R."/>
            <person name="Qu J."/>
            <person name="Jiang H."/>
            <person name="Jhangiani S.N."/>
            <person name="Agravi P."/>
            <person name="Goodspeed R."/>
            <person name="Gross S."/>
            <person name="Mandapat C."/>
            <person name="Jackson L."/>
            <person name="Mathew T."/>
            <person name="Pu L."/>
            <person name="Thornton R."/>
            <person name="Saada N."/>
            <person name="Wilczek-Boney K.B."/>
            <person name="Lee S."/>
            <person name="Kovar C."/>
            <person name="Wu Y."/>
            <person name="Scherer S.E."/>
            <person name="Worley K.C."/>
            <person name="Muzny D.M."/>
            <person name="Gibbs R."/>
        </authorList>
    </citation>
    <scope>NUCLEOTIDE SEQUENCE</scope>
    <source>
        <strain evidence="6">Brora</strain>
    </source>
</reference>
<dbReference type="HOGENOM" id="CLU_1284737_0_0_1"/>
<evidence type="ECO:0000256" key="3">
    <source>
        <dbReference type="ARBA" id="ARBA00022840"/>
    </source>
</evidence>
<dbReference type="EMBL" id="JH431878">
    <property type="status" value="NOT_ANNOTATED_CDS"/>
    <property type="molecule type" value="Genomic_DNA"/>
</dbReference>
<dbReference type="GO" id="GO:0016787">
    <property type="term" value="F:hydrolase activity"/>
    <property type="evidence" value="ECO:0007669"/>
    <property type="project" value="UniProtKB-KW"/>
</dbReference>
<dbReference type="PANTHER" id="PTHR11472">
    <property type="entry name" value="DNA REPAIR DEAD HELICASE RAD3/XP-D SUBFAMILY MEMBER"/>
    <property type="match status" value="1"/>
</dbReference>
<dbReference type="Gene3D" id="3.40.50.300">
    <property type="entry name" value="P-loop containing nucleotide triphosphate hydrolases"/>
    <property type="match status" value="1"/>
</dbReference>
<dbReference type="STRING" id="126957.T1J6D7"/>
<dbReference type="GO" id="GO:0003678">
    <property type="term" value="F:DNA helicase activity"/>
    <property type="evidence" value="ECO:0007669"/>
    <property type="project" value="TreeGrafter"/>
</dbReference>
<dbReference type="InterPro" id="IPR045028">
    <property type="entry name" value="DinG/Rad3-like"/>
</dbReference>
<evidence type="ECO:0000259" key="4">
    <source>
        <dbReference type="PROSITE" id="PS51193"/>
    </source>
</evidence>
<keyword evidence="1" id="KW-0547">Nucleotide-binding</keyword>
<dbReference type="PROSITE" id="PS51193">
    <property type="entry name" value="HELICASE_ATP_BIND_2"/>
    <property type="match status" value="1"/>
</dbReference>
<dbReference type="SUPFAM" id="SSF52540">
    <property type="entry name" value="P-loop containing nucleoside triphosphate hydrolases"/>
    <property type="match status" value="1"/>
</dbReference>
<keyword evidence="3" id="KW-0067">ATP-binding</keyword>
<reference evidence="5" key="2">
    <citation type="submission" date="2015-02" db="UniProtKB">
        <authorList>
            <consortium name="EnsemblMetazoa"/>
        </authorList>
    </citation>
    <scope>IDENTIFICATION</scope>
</reference>
<evidence type="ECO:0000313" key="5">
    <source>
        <dbReference type="EnsemblMetazoa" id="SMAR009206-PA"/>
    </source>
</evidence>
<protein>
    <recommendedName>
        <fullName evidence="4">Helicase ATP-binding domain-containing protein</fullName>
    </recommendedName>
</protein>
<dbReference type="Proteomes" id="UP000014500">
    <property type="component" value="Unassembled WGS sequence"/>
</dbReference>
<dbReference type="GO" id="GO:0005634">
    <property type="term" value="C:nucleus"/>
    <property type="evidence" value="ECO:0007669"/>
    <property type="project" value="TreeGrafter"/>
</dbReference>
<evidence type="ECO:0000256" key="1">
    <source>
        <dbReference type="ARBA" id="ARBA00022741"/>
    </source>
</evidence>
<dbReference type="GO" id="GO:0006289">
    <property type="term" value="P:nucleotide-excision repair"/>
    <property type="evidence" value="ECO:0007669"/>
    <property type="project" value="TreeGrafter"/>
</dbReference>
<dbReference type="PANTHER" id="PTHR11472:SF47">
    <property type="entry name" value="FANCONI ANEMIA GROUP J PROTEIN"/>
    <property type="match status" value="1"/>
</dbReference>
<dbReference type="InterPro" id="IPR014013">
    <property type="entry name" value="Helic_SF1/SF2_ATP-bd_DinG/Rad3"/>
</dbReference>
<dbReference type="InterPro" id="IPR027417">
    <property type="entry name" value="P-loop_NTPase"/>
</dbReference>
<organism evidence="5 6">
    <name type="scientific">Strigamia maritima</name>
    <name type="common">European centipede</name>
    <name type="synonym">Geophilus maritimus</name>
    <dbReference type="NCBI Taxonomy" id="126957"/>
    <lineage>
        <taxon>Eukaryota</taxon>
        <taxon>Metazoa</taxon>
        <taxon>Ecdysozoa</taxon>
        <taxon>Arthropoda</taxon>
        <taxon>Myriapoda</taxon>
        <taxon>Chilopoda</taxon>
        <taxon>Pleurostigmophora</taxon>
        <taxon>Geophilomorpha</taxon>
        <taxon>Linotaeniidae</taxon>
        <taxon>Strigamia</taxon>
    </lineage>
</organism>
<dbReference type="GO" id="GO:1990918">
    <property type="term" value="P:double-strand break repair involved in meiotic recombination"/>
    <property type="evidence" value="ECO:0007669"/>
    <property type="project" value="TreeGrafter"/>
</dbReference>
<dbReference type="eggNOG" id="KOG1132">
    <property type="taxonomic scope" value="Eukaryota"/>
</dbReference>
<dbReference type="EnsemblMetazoa" id="SMAR009206-RA">
    <property type="protein sequence ID" value="SMAR009206-PA"/>
    <property type="gene ID" value="SMAR009206"/>
</dbReference>
<accession>T1J6D7</accession>
<name>T1J6D7_STRMM</name>
<proteinExistence type="predicted"/>
<evidence type="ECO:0000313" key="6">
    <source>
        <dbReference type="Proteomes" id="UP000014500"/>
    </source>
</evidence>
<dbReference type="AlphaFoldDB" id="T1J6D7"/>
<evidence type="ECO:0000256" key="2">
    <source>
        <dbReference type="ARBA" id="ARBA00022801"/>
    </source>
</evidence>
<keyword evidence="2" id="KW-0378">Hydrolase</keyword>
<sequence length="215" mass="24163">MQPPSVHGKYTTCFDIFEIKKKKKKKSKKFVRGELIMSSSGISEDHVYTIQGIVVHFPYKAYPSQIAMMDKVLAGLKRRQNCLLESPTGSGKSLALLCASLAWLKQEKELIYSHQISHAIQIVFLTDVFKLRLRGRPLVAAAACAHSSPVEPNMTLCRKLYEGIRKMECLCVACCRGAMMAMSICLTSLNIMVAILCKTDIQQQLQQKHLRISLE</sequence>
<dbReference type="GO" id="GO:0005524">
    <property type="term" value="F:ATP binding"/>
    <property type="evidence" value="ECO:0007669"/>
    <property type="project" value="UniProtKB-KW"/>
</dbReference>
<keyword evidence="6" id="KW-1185">Reference proteome</keyword>
<feature type="domain" description="Helicase ATP-binding" evidence="4">
    <location>
        <begin position="51"/>
        <end position="215"/>
    </location>
</feature>